<evidence type="ECO:0000256" key="5">
    <source>
        <dbReference type="ARBA" id="ARBA00022741"/>
    </source>
</evidence>
<dbReference type="InterPro" id="IPR015856">
    <property type="entry name" value="ABC_transpr_CbiO/EcfA_su"/>
</dbReference>
<dbReference type="GO" id="GO:0043190">
    <property type="term" value="C:ATP-binding cassette (ABC) transporter complex"/>
    <property type="evidence" value="ECO:0007669"/>
    <property type="project" value="TreeGrafter"/>
</dbReference>
<keyword evidence="7" id="KW-1278">Translocase</keyword>
<protein>
    <submittedName>
        <fullName evidence="10">ATP-binding cassette domain-containing protein</fullName>
    </submittedName>
</protein>
<dbReference type="InterPro" id="IPR017871">
    <property type="entry name" value="ABC_transporter-like_CS"/>
</dbReference>
<name>A0A841SVM5_9BACL</name>
<evidence type="ECO:0000256" key="3">
    <source>
        <dbReference type="ARBA" id="ARBA00022448"/>
    </source>
</evidence>
<dbReference type="Gene3D" id="3.40.50.300">
    <property type="entry name" value="P-loop containing nucleotide triphosphate hydrolases"/>
    <property type="match status" value="1"/>
</dbReference>
<dbReference type="PROSITE" id="PS50893">
    <property type="entry name" value="ABC_TRANSPORTER_2"/>
    <property type="match status" value="1"/>
</dbReference>
<comment type="caution">
    <text evidence="10">The sequence shown here is derived from an EMBL/GenBank/DDBJ whole genome shotgun (WGS) entry which is preliminary data.</text>
</comment>
<dbReference type="PROSITE" id="PS00211">
    <property type="entry name" value="ABC_TRANSPORTER_1"/>
    <property type="match status" value="1"/>
</dbReference>
<dbReference type="Pfam" id="PF00005">
    <property type="entry name" value="ABC_tran"/>
    <property type="match status" value="1"/>
</dbReference>
<dbReference type="InterPro" id="IPR050095">
    <property type="entry name" value="ECF_ABC_transporter_ATP-bd"/>
</dbReference>
<dbReference type="InterPro" id="IPR003439">
    <property type="entry name" value="ABC_transporter-like_ATP-bd"/>
</dbReference>
<dbReference type="EMBL" id="JACJVQ010000013">
    <property type="protein sequence ID" value="MBB6635302.1"/>
    <property type="molecule type" value="Genomic_DNA"/>
</dbReference>
<dbReference type="GO" id="GO:0016887">
    <property type="term" value="F:ATP hydrolysis activity"/>
    <property type="evidence" value="ECO:0007669"/>
    <property type="project" value="InterPro"/>
</dbReference>
<dbReference type="InterPro" id="IPR027417">
    <property type="entry name" value="P-loop_NTPase"/>
</dbReference>
<dbReference type="SUPFAM" id="SSF52540">
    <property type="entry name" value="P-loop containing nucleoside triphosphate hydrolases"/>
    <property type="match status" value="1"/>
</dbReference>
<keyword evidence="8" id="KW-0472">Membrane</keyword>
<evidence type="ECO:0000256" key="7">
    <source>
        <dbReference type="ARBA" id="ARBA00022967"/>
    </source>
</evidence>
<evidence type="ECO:0000256" key="8">
    <source>
        <dbReference type="ARBA" id="ARBA00023136"/>
    </source>
</evidence>
<accession>A0A841SVM5</accession>
<keyword evidence="6 10" id="KW-0067">ATP-binding</keyword>
<dbReference type="RefSeq" id="WP_185120544.1">
    <property type="nucleotide sequence ID" value="NZ_JACJVQ010000013.1"/>
</dbReference>
<evidence type="ECO:0000313" key="11">
    <source>
        <dbReference type="Proteomes" id="UP000535838"/>
    </source>
</evidence>
<keyword evidence="4" id="KW-1003">Cell membrane</keyword>
<evidence type="ECO:0000259" key="9">
    <source>
        <dbReference type="PROSITE" id="PS50893"/>
    </source>
</evidence>
<dbReference type="SMART" id="SM00382">
    <property type="entry name" value="AAA"/>
    <property type="match status" value="1"/>
</dbReference>
<evidence type="ECO:0000256" key="4">
    <source>
        <dbReference type="ARBA" id="ARBA00022475"/>
    </source>
</evidence>
<dbReference type="PANTHER" id="PTHR43553">
    <property type="entry name" value="HEAVY METAL TRANSPORTER"/>
    <property type="match status" value="1"/>
</dbReference>
<dbReference type="InterPro" id="IPR003593">
    <property type="entry name" value="AAA+_ATPase"/>
</dbReference>
<comment type="subcellular location">
    <subcellularLocation>
        <location evidence="1">Cell membrane</location>
        <topology evidence="1">Peripheral membrane protein</topology>
    </subcellularLocation>
</comment>
<feature type="domain" description="ABC transporter" evidence="9">
    <location>
        <begin position="5"/>
        <end position="233"/>
    </location>
</feature>
<keyword evidence="5" id="KW-0547">Nucleotide-binding</keyword>
<evidence type="ECO:0000256" key="6">
    <source>
        <dbReference type="ARBA" id="ARBA00022840"/>
    </source>
</evidence>
<dbReference type="Proteomes" id="UP000535838">
    <property type="component" value="Unassembled WGS sequence"/>
</dbReference>
<proteinExistence type="inferred from homology"/>
<dbReference type="AlphaFoldDB" id="A0A841SVM5"/>
<reference evidence="10 11" key="1">
    <citation type="submission" date="2020-08" db="EMBL/GenBank/DDBJ databases">
        <title>Cohnella phylogeny.</title>
        <authorList>
            <person name="Dunlap C."/>
        </authorList>
    </citation>
    <scope>NUCLEOTIDE SEQUENCE [LARGE SCALE GENOMIC DNA]</scope>
    <source>
        <strain evidence="10 11">DSM 25241</strain>
    </source>
</reference>
<keyword evidence="3" id="KW-0813">Transport</keyword>
<evidence type="ECO:0000256" key="2">
    <source>
        <dbReference type="ARBA" id="ARBA00005417"/>
    </source>
</evidence>
<dbReference type="CDD" id="cd03225">
    <property type="entry name" value="ABC_cobalt_CbiO_domain1"/>
    <property type="match status" value="1"/>
</dbReference>
<evidence type="ECO:0000256" key="1">
    <source>
        <dbReference type="ARBA" id="ARBA00004202"/>
    </source>
</evidence>
<evidence type="ECO:0000313" key="10">
    <source>
        <dbReference type="EMBL" id="MBB6635302.1"/>
    </source>
</evidence>
<comment type="similarity">
    <text evidence="2">Belongs to the ABC transporter superfamily.</text>
</comment>
<keyword evidence="11" id="KW-1185">Reference proteome</keyword>
<sequence length="280" mass="31084">MDERLRVNHLSVLTEDERGETTARLDDLSLKLNRGEWLYLVGVNGSGKSTLGRILAGIYEEGAVGSMERGFAGEGAAAYVMQQPDAQLFADTPREEVTFALEWQAVPAEEIPLRVEAALEEAGLLELADSPWAELSGGQRQLAAVVAASACRTPLIVFDEATSMLDEETALRVRTLAKRLHEQGTAVVWLTQRLEELEPDVRVVALSEGKIRFDGSGREFLYGERRDDRARVGTPCEECGLRLPYLAELAFELHRAGRVDWPLPMTPEEWANTMERGFAR</sequence>
<organism evidence="10 11">
    <name type="scientific">Cohnella thailandensis</name>
    <dbReference type="NCBI Taxonomy" id="557557"/>
    <lineage>
        <taxon>Bacteria</taxon>
        <taxon>Bacillati</taxon>
        <taxon>Bacillota</taxon>
        <taxon>Bacilli</taxon>
        <taxon>Bacillales</taxon>
        <taxon>Paenibacillaceae</taxon>
        <taxon>Cohnella</taxon>
    </lineage>
</organism>
<gene>
    <name evidence="10" type="ORF">H7B67_14380</name>
</gene>
<dbReference type="GO" id="GO:0005524">
    <property type="term" value="F:ATP binding"/>
    <property type="evidence" value="ECO:0007669"/>
    <property type="project" value="UniProtKB-KW"/>
</dbReference>
<dbReference type="GO" id="GO:0042626">
    <property type="term" value="F:ATPase-coupled transmembrane transporter activity"/>
    <property type="evidence" value="ECO:0007669"/>
    <property type="project" value="TreeGrafter"/>
</dbReference>